<evidence type="ECO:0008006" key="3">
    <source>
        <dbReference type="Google" id="ProtNLM"/>
    </source>
</evidence>
<dbReference type="OrthoDB" id="2453836at2"/>
<reference evidence="1 2" key="1">
    <citation type="submission" date="2015-01" db="EMBL/GenBank/DDBJ databases">
        <title>Draft genome sequences of the supercritical CO2 tolerant bacteria Bacillus subterraneus MITOT1 and Bacillus cereus MIT0214.</title>
        <authorList>
            <person name="Peet K.C."/>
            <person name="Thompson J.R."/>
        </authorList>
    </citation>
    <scope>NUCLEOTIDE SEQUENCE [LARGE SCALE GENOMIC DNA]</scope>
    <source>
        <strain evidence="1 2">MITOT1</strain>
    </source>
</reference>
<proteinExistence type="predicted"/>
<protein>
    <recommendedName>
        <fullName evidence="3">DUF4871 domain-containing protein</fullName>
    </recommendedName>
</protein>
<accession>A0A0D6Z6E7</accession>
<keyword evidence="2" id="KW-1185">Reference proteome</keyword>
<dbReference type="Proteomes" id="UP000032512">
    <property type="component" value="Unassembled WGS sequence"/>
</dbReference>
<comment type="caution">
    <text evidence="1">The sequence shown here is derived from an EMBL/GenBank/DDBJ whole genome shotgun (WGS) entry which is preliminary data.</text>
</comment>
<gene>
    <name evidence="1" type="ORF">UB32_16905</name>
</gene>
<dbReference type="EMBL" id="JXIQ01000162">
    <property type="protein sequence ID" value="KIY20860.1"/>
    <property type="molecule type" value="Genomic_DNA"/>
</dbReference>
<dbReference type="AlphaFoldDB" id="A0A0D6Z6E7"/>
<evidence type="ECO:0000313" key="2">
    <source>
        <dbReference type="Proteomes" id="UP000032512"/>
    </source>
</evidence>
<sequence>MKKRISLVIFILFFLNACTHRDEPYWGLSATFTKDGMTLYGKEDRFGMTKMNGEMDEPEFPVEKGRLYKLYFFDNSKDLTGKKYKMVGTHKDSSKTMELYQQEIMGRQSEAKFGLNQKGLWKIVILIEDEEYSSFVVEAR</sequence>
<dbReference type="RefSeq" id="WP_044395928.1">
    <property type="nucleotide sequence ID" value="NZ_JXIQ01000162.1"/>
</dbReference>
<organism evidence="1 2">
    <name type="scientific">Mesobacillus subterraneus</name>
    <dbReference type="NCBI Taxonomy" id="285983"/>
    <lineage>
        <taxon>Bacteria</taxon>
        <taxon>Bacillati</taxon>
        <taxon>Bacillota</taxon>
        <taxon>Bacilli</taxon>
        <taxon>Bacillales</taxon>
        <taxon>Bacillaceae</taxon>
        <taxon>Mesobacillus</taxon>
    </lineage>
</organism>
<dbReference type="Gene3D" id="2.60.40.3830">
    <property type="match status" value="1"/>
</dbReference>
<name>A0A0D6Z6E7_9BACI</name>
<dbReference type="PATRIC" id="fig|285983.3.peg.2686"/>
<evidence type="ECO:0000313" key="1">
    <source>
        <dbReference type="EMBL" id="KIY20860.1"/>
    </source>
</evidence>